<gene>
    <name evidence="1" type="ORF">FQN60_005982</name>
</gene>
<protein>
    <submittedName>
        <fullName evidence="1">Uncharacterized protein</fullName>
    </submittedName>
</protein>
<keyword evidence="2" id="KW-1185">Reference proteome</keyword>
<comment type="caution">
    <text evidence="1">The sequence shown here is derived from an EMBL/GenBank/DDBJ whole genome shotgun (WGS) entry which is preliminary data.</text>
</comment>
<reference evidence="1 2" key="1">
    <citation type="submission" date="2019-08" db="EMBL/GenBank/DDBJ databases">
        <title>A chromosome-level genome assembly, high-density linkage maps, and genome scans reveal the genomic architecture of hybrid incompatibilities underlying speciation via character displacement in darters (Percidae: Etheostominae).</title>
        <authorList>
            <person name="Moran R.L."/>
            <person name="Catchen J.M."/>
            <person name="Fuller R.C."/>
        </authorList>
    </citation>
    <scope>NUCLEOTIDE SEQUENCE [LARGE SCALE GENOMIC DNA]</scope>
    <source>
        <strain evidence="1">EspeVRDwgs_2016</strain>
        <tissue evidence="1">Muscle</tissue>
    </source>
</reference>
<dbReference type="EMBL" id="VOFY01000023">
    <property type="protein sequence ID" value="KAA8580447.1"/>
    <property type="molecule type" value="Genomic_DNA"/>
</dbReference>
<name>A0A5J5CF90_9PERO</name>
<evidence type="ECO:0000313" key="2">
    <source>
        <dbReference type="Proteomes" id="UP000327493"/>
    </source>
</evidence>
<accession>A0A5J5CF90</accession>
<dbReference type="Proteomes" id="UP000327493">
    <property type="component" value="Chromosome 23"/>
</dbReference>
<organism evidence="1 2">
    <name type="scientific">Etheostoma spectabile</name>
    <name type="common">orangethroat darter</name>
    <dbReference type="NCBI Taxonomy" id="54343"/>
    <lineage>
        <taxon>Eukaryota</taxon>
        <taxon>Metazoa</taxon>
        <taxon>Chordata</taxon>
        <taxon>Craniata</taxon>
        <taxon>Vertebrata</taxon>
        <taxon>Euteleostomi</taxon>
        <taxon>Actinopterygii</taxon>
        <taxon>Neopterygii</taxon>
        <taxon>Teleostei</taxon>
        <taxon>Neoteleostei</taxon>
        <taxon>Acanthomorphata</taxon>
        <taxon>Eupercaria</taxon>
        <taxon>Perciformes</taxon>
        <taxon>Percoidei</taxon>
        <taxon>Percidae</taxon>
        <taxon>Etheostomatinae</taxon>
        <taxon>Etheostoma</taxon>
    </lineage>
</organism>
<evidence type="ECO:0000313" key="1">
    <source>
        <dbReference type="EMBL" id="KAA8580447.1"/>
    </source>
</evidence>
<proteinExistence type="predicted"/>
<dbReference type="AlphaFoldDB" id="A0A5J5CF90"/>
<sequence>MVAAVAMVPLHVLRCHVHLLHSAVPSYVLLCLVMPTVPCYAMNYYKELLQTTIFSIFVISTNPNRPVRCRLPRAWVCPRFLPKREFFLTTVALLGPCKFWSVV</sequence>